<feature type="transmembrane region" description="Helical" evidence="9">
    <location>
        <begin position="24"/>
        <end position="46"/>
    </location>
</feature>
<accession>A0AAW7MA41</accession>
<evidence type="ECO:0000313" key="11">
    <source>
        <dbReference type="EMBL" id="MDN4488601.1"/>
    </source>
</evidence>
<evidence type="ECO:0000256" key="2">
    <source>
        <dbReference type="ARBA" id="ARBA00010735"/>
    </source>
</evidence>
<dbReference type="InterPro" id="IPR011606">
    <property type="entry name" value="Brnchd-chn_aa_trnsp_permease"/>
</dbReference>
<evidence type="ECO:0000313" key="12">
    <source>
        <dbReference type="Proteomes" id="UP001172737"/>
    </source>
</evidence>
<feature type="transmembrane region" description="Helical" evidence="9">
    <location>
        <begin position="149"/>
        <end position="168"/>
    </location>
</feature>
<comment type="caution">
    <text evidence="11">The sequence shown here is derived from an EMBL/GenBank/DDBJ whole genome shotgun (WGS) entry which is preliminary data.</text>
</comment>
<keyword evidence="7 9" id="KW-0472">Membrane</keyword>
<dbReference type="GO" id="GO:0005886">
    <property type="term" value="C:plasma membrane"/>
    <property type="evidence" value="ECO:0007669"/>
    <property type="project" value="UniProtKB-SubCell"/>
</dbReference>
<reference evidence="10 13" key="2">
    <citation type="submission" date="2023-06" db="EMBL/GenBank/DDBJ databases">
        <title>SYSU T0a273.</title>
        <authorList>
            <person name="Gao L."/>
            <person name="Fang B.-Z."/>
            <person name="Li W.-J."/>
        </authorList>
    </citation>
    <scope>NUCLEOTIDE SEQUENCE [LARGE SCALE GENOMIC DNA]</scope>
    <source>
        <strain evidence="10 13">SYSU T0a273</strain>
    </source>
</reference>
<evidence type="ECO:0000256" key="4">
    <source>
        <dbReference type="ARBA" id="ARBA00022475"/>
    </source>
</evidence>
<feature type="transmembrane region" description="Helical" evidence="9">
    <location>
        <begin position="214"/>
        <end position="232"/>
    </location>
</feature>
<protein>
    <submittedName>
        <fullName evidence="11">AzlC family ABC transporter permease</fullName>
    </submittedName>
</protein>
<feature type="transmembrane region" description="Helical" evidence="9">
    <location>
        <begin position="180"/>
        <end position="208"/>
    </location>
</feature>
<evidence type="ECO:0000256" key="5">
    <source>
        <dbReference type="ARBA" id="ARBA00022692"/>
    </source>
</evidence>
<dbReference type="EMBL" id="JAUHPX010000006">
    <property type="protein sequence ID" value="MDN4488601.1"/>
    <property type="molecule type" value="Genomic_DNA"/>
</dbReference>
<organism evidence="11 12">
    <name type="scientific">Demequina lignilytica</name>
    <dbReference type="NCBI Taxonomy" id="3051663"/>
    <lineage>
        <taxon>Bacteria</taxon>
        <taxon>Bacillati</taxon>
        <taxon>Actinomycetota</taxon>
        <taxon>Actinomycetes</taxon>
        <taxon>Micrococcales</taxon>
        <taxon>Demequinaceae</taxon>
        <taxon>Demequina</taxon>
    </lineage>
</organism>
<sequence>MTASASAAEIPSARRDFWAGARAVATLMPGAVLFGLAFGALVRVVGIDPVTGFMGSVMVQAGASQIAILEALRANAPAVIAVITAVVINARFALWSAAMAPIFAPFPTRWKLWLSYLMTDQSAVITLQHHERYPDPVRRRRFVHGAESTFVGVWLIGTAAGVTLGPVIPDAWQIGFIVPLMFISVLVPGLHGAPALVAVAVAAVTVVVAKDLPYGLNVLLGSLAGIAAGAFVPDRRRPDPHHPDDGLAHDAAAGE</sequence>
<keyword evidence="5 9" id="KW-0812">Transmembrane</keyword>
<dbReference type="AlphaFoldDB" id="A0AAW7MA41"/>
<reference evidence="11" key="1">
    <citation type="submission" date="2023-06" db="EMBL/GenBank/DDBJ databases">
        <title>Sysu t00039.</title>
        <authorList>
            <person name="Gao L."/>
            <person name="Fang B.-Z."/>
            <person name="Li W.-J."/>
        </authorList>
    </citation>
    <scope>NUCLEOTIDE SEQUENCE</scope>
    <source>
        <strain evidence="11">SYSU T00039</strain>
    </source>
</reference>
<evidence type="ECO:0000256" key="8">
    <source>
        <dbReference type="SAM" id="MobiDB-lite"/>
    </source>
</evidence>
<feature type="compositionally biased region" description="Basic and acidic residues" evidence="8">
    <location>
        <begin position="234"/>
        <end position="248"/>
    </location>
</feature>
<dbReference type="Proteomes" id="UP001172737">
    <property type="component" value="Unassembled WGS sequence"/>
</dbReference>
<comment type="similarity">
    <text evidence="2">Belongs to the AzlC family.</text>
</comment>
<keyword evidence="12" id="KW-1185">Reference proteome</keyword>
<evidence type="ECO:0000256" key="3">
    <source>
        <dbReference type="ARBA" id="ARBA00022448"/>
    </source>
</evidence>
<keyword evidence="4" id="KW-1003">Cell membrane</keyword>
<dbReference type="GO" id="GO:1903785">
    <property type="term" value="P:L-valine transmembrane transport"/>
    <property type="evidence" value="ECO:0007669"/>
    <property type="project" value="TreeGrafter"/>
</dbReference>
<gene>
    <name evidence="10" type="ORF">QQ002_09745</name>
    <name evidence="11" type="ORF">QQX10_10520</name>
</gene>
<evidence type="ECO:0000256" key="6">
    <source>
        <dbReference type="ARBA" id="ARBA00022989"/>
    </source>
</evidence>
<keyword evidence="6 9" id="KW-1133">Transmembrane helix</keyword>
<dbReference type="Proteomes" id="UP001172756">
    <property type="component" value="Unassembled WGS sequence"/>
</dbReference>
<evidence type="ECO:0000256" key="1">
    <source>
        <dbReference type="ARBA" id="ARBA00004651"/>
    </source>
</evidence>
<evidence type="ECO:0000313" key="10">
    <source>
        <dbReference type="EMBL" id="MDN4483817.1"/>
    </source>
</evidence>
<proteinExistence type="inferred from homology"/>
<evidence type="ECO:0000313" key="13">
    <source>
        <dbReference type="Proteomes" id="UP001172756"/>
    </source>
</evidence>
<feature type="region of interest" description="Disordered" evidence="8">
    <location>
        <begin position="234"/>
        <end position="255"/>
    </location>
</feature>
<dbReference type="PANTHER" id="PTHR34979:SF1">
    <property type="entry name" value="INNER MEMBRANE PROTEIN YGAZ"/>
    <property type="match status" value="1"/>
</dbReference>
<dbReference type="PANTHER" id="PTHR34979">
    <property type="entry name" value="INNER MEMBRANE PROTEIN YGAZ"/>
    <property type="match status" value="1"/>
</dbReference>
<evidence type="ECO:0000256" key="7">
    <source>
        <dbReference type="ARBA" id="ARBA00023136"/>
    </source>
</evidence>
<keyword evidence="3" id="KW-0813">Transport</keyword>
<dbReference type="EMBL" id="JAUHQB010000006">
    <property type="protein sequence ID" value="MDN4483817.1"/>
    <property type="molecule type" value="Genomic_DNA"/>
</dbReference>
<comment type="subcellular location">
    <subcellularLocation>
        <location evidence="1">Cell membrane</location>
        <topology evidence="1">Multi-pass membrane protein</topology>
    </subcellularLocation>
</comment>
<dbReference type="Pfam" id="PF03591">
    <property type="entry name" value="AzlC"/>
    <property type="match status" value="1"/>
</dbReference>
<evidence type="ECO:0000256" key="9">
    <source>
        <dbReference type="SAM" id="Phobius"/>
    </source>
</evidence>
<dbReference type="RefSeq" id="WP_301120680.1">
    <property type="nucleotide sequence ID" value="NZ_JAUHPX010000006.1"/>
</dbReference>
<name>A0AAW7MA41_9MICO</name>